<dbReference type="InterPro" id="IPR054712">
    <property type="entry name" value="Cas3-like_dom"/>
</dbReference>
<sequence length="1118" mass="128400">MMVTFISQCEKKALNKTRRVLDSFANRIGDNTWQTIITNEGLNAVKKLLRKTASKNTAVSCHWLRSRSRSDLIWIIGNRNKFNAQGIVPVHYTRKEILNSQWENDWHYLPLIKCLAALASLFHDFGKASNYFQDKLKAGSKIGDPLRHEWVSVLLFRAFVKSDTDAEWLERLGNGELGEMVLTQDFLEKPLNDLPPLAGLLAWLIVSHHKVPINFNDVWKGEPANTLDKVLNQISQMWGYENKKDEKFFKEKLKDCLTFNHGLSSQSQPWLKQIKKWASKMQVSFPLLNQAMEDGSWRLILHHARLSLMLGDHNYSSQDASKIWKSDMNLIANTYRNDLDEHQKGEPKQKLDEHLVGVAHAALDVAHLLPAFEKELPYAYDIRSLKKKSPLAFGWQDKAVEKIKEWKQTVPIAHQDKPHGFFAVNMASTGCGKTYANAKVMRALSPDSDSLRFILALGLRSLTLQTGDEYRERIGLDNSELAVMIGSKAVMELHKQNRREHQEQEDIYESVGSESLESLLDDDVIDYECAIPEIRLNTVLKDERNRQFLYSPVLACTIDHLMPATECMRGGRYILPSLRLMSSDLVIDEIDDFNGADLIAIGRLIHLAGMLGRKVMISSATIPPDLALGYLNAYREGWLLFAKTRDASFNIACAWIDEFGTQVDTLSELDTLKALESYEQYHQSFVDKRVKKLKAQPIKRKVNIVSCQHIKELKNGVRSNEDKITIQHAYFNLIQQEIIAKHLHHAEIEPITKKRVSFGLVRMANIEPCVALTEYLASIDWPDDIDFRVMPYHSQQVLLLRSEQEKHLDKVLKRNEKEGEAPKFSQDEIIRRHLSKSKSPHMIFILVATPVEEVGRDHDFDWAVVEPSSFRSIIQLAGRVLRHRNKIPHTPNIALMQYNLKALINTDDKAVYCRPGYELYDCLFSTHDVSQLIGRDLLTEGINALPRIQRNLHLSQRESFADMEHYVTSKLLTGWKICDLRELVGPEQMQGWLTQCWWLTAYPQEYNRFRKSSLDELLFLEIEGTKYKFTQKIGGDPPMFEDRTTVCGITIRNTLTQQALNKFWLDCDYQCLIGVIANKMNITELQVAHKYGAISLPVYGDKMPNFQYSNQLGLSQLR</sequence>
<evidence type="ECO:0000256" key="2">
    <source>
        <dbReference type="ARBA" id="ARBA00009046"/>
    </source>
</evidence>
<evidence type="ECO:0000256" key="4">
    <source>
        <dbReference type="ARBA" id="ARBA00022741"/>
    </source>
</evidence>
<gene>
    <name evidence="10" type="primary">cas3f</name>
    <name evidence="10" type="ORF">J2N86_09725</name>
</gene>
<dbReference type="NCBIfam" id="TIGR02562">
    <property type="entry name" value="cas3_yersinia"/>
    <property type="match status" value="1"/>
</dbReference>
<dbReference type="InterPro" id="IPR038257">
    <property type="entry name" value="CRISPR-assoc_Cas3_HD_sf"/>
</dbReference>
<dbReference type="InterPro" id="IPR006483">
    <property type="entry name" value="CRISPR-assoc_Cas3_HD"/>
</dbReference>
<keyword evidence="11" id="KW-1185">Reference proteome</keyword>
<keyword evidence="5" id="KW-0378">Hydrolase</keyword>
<dbReference type="RefSeq" id="WP_252579192.1">
    <property type="nucleotide sequence ID" value="NZ_CP071527.1"/>
</dbReference>
<evidence type="ECO:0000256" key="5">
    <source>
        <dbReference type="ARBA" id="ARBA00022801"/>
    </source>
</evidence>
<evidence type="ECO:0000256" key="6">
    <source>
        <dbReference type="ARBA" id="ARBA00022806"/>
    </source>
</evidence>
<dbReference type="InterPro" id="IPR013395">
    <property type="entry name" value="CRISPR-assoc_Cas3_yers"/>
</dbReference>
<reference evidence="10" key="1">
    <citation type="submission" date="2021-03" db="EMBL/GenBank/DDBJ databases">
        <title>Legionella lytica PCM 2298.</title>
        <authorList>
            <person name="Koper P."/>
        </authorList>
    </citation>
    <scope>NUCLEOTIDE SEQUENCE</scope>
    <source>
        <strain evidence="10">PCM 2298</strain>
    </source>
</reference>
<dbReference type="Proteomes" id="UP001057474">
    <property type="component" value="Chromosome"/>
</dbReference>
<dbReference type="Pfam" id="PF22590">
    <property type="entry name" value="Cas3-like_C_2"/>
    <property type="match status" value="1"/>
</dbReference>
<keyword evidence="4" id="KW-0547">Nucleotide-binding</keyword>
<proteinExistence type="inferred from homology"/>
<feature type="domain" description="HD Cas3-type" evidence="9">
    <location>
        <begin position="102"/>
        <end position="314"/>
    </location>
</feature>
<organism evidence="10 11">
    <name type="scientific">Legionella lytica</name>
    <dbReference type="NCBI Taxonomy" id="96232"/>
    <lineage>
        <taxon>Bacteria</taxon>
        <taxon>Pseudomonadati</taxon>
        <taxon>Pseudomonadota</taxon>
        <taxon>Gammaproteobacteria</taxon>
        <taxon>Legionellales</taxon>
        <taxon>Legionellaceae</taxon>
        <taxon>Legionella</taxon>
    </lineage>
</organism>
<evidence type="ECO:0000256" key="7">
    <source>
        <dbReference type="ARBA" id="ARBA00022840"/>
    </source>
</evidence>
<evidence type="ECO:0000256" key="3">
    <source>
        <dbReference type="ARBA" id="ARBA00022723"/>
    </source>
</evidence>
<dbReference type="InterPro" id="IPR048823">
    <property type="entry name" value="Cas3_I-F_Cas2"/>
</dbReference>
<dbReference type="InterPro" id="IPR027417">
    <property type="entry name" value="P-loop_NTPase"/>
</dbReference>
<comment type="similarity">
    <text evidence="1">In the N-terminal section; belongs to the CRISPR-associated nuclease Cas3-HD family.</text>
</comment>
<name>A0ABY4Y6W7_9GAMM</name>
<keyword evidence="3" id="KW-0479">Metal-binding</keyword>
<dbReference type="PROSITE" id="PS51643">
    <property type="entry name" value="HD_CAS3"/>
    <property type="match status" value="1"/>
</dbReference>
<accession>A0ABY4Y6W7</accession>
<comment type="similarity">
    <text evidence="2">In the central section; belongs to the CRISPR-associated helicase Cas3 family.</text>
</comment>
<evidence type="ECO:0000256" key="8">
    <source>
        <dbReference type="ARBA" id="ARBA00023118"/>
    </source>
</evidence>
<protein>
    <submittedName>
        <fullName evidence="10">Type I-F CRISPR-associated helicase Cas3</fullName>
    </submittedName>
</protein>
<evidence type="ECO:0000313" key="11">
    <source>
        <dbReference type="Proteomes" id="UP001057474"/>
    </source>
</evidence>
<keyword evidence="7" id="KW-0067">ATP-binding</keyword>
<dbReference type="Pfam" id="PF21384">
    <property type="entry name" value="Cas3_I-F_Cas2"/>
    <property type="match status" value="1"/>
</dbReference>
<dbReference type="EMBL" id="CP071527">
    <property type="protein sequence ID" value="USQ12980.1"/>
    <property type="molecule type" value="Genomic_DNA"/>
</dbReference>
<dbReference type="Gene3D" id="1.10.3210.30">
    <property type="match status" value="1"/>
</dbReference>
<keyword evidence="8" id="KW-0051">Antiviral defense</keyword>
<dbReference type="SUPFAM" id="SSF52540">
    <property type="entry name" value="P-loop containing nucleoside triphosphate hydrolases"/>
    <property type="match status" value="1"/>
</dbReference>
<evidence type="ECO:0000313" key="10">
    <source>
        <dbReference type="EMBL" id="USQ12980.1"/>
    </source>
</evidence>
<evidence type="ECO:0000259" key="9">
    <source>
        <dbReference type="PROSITE" id="PS51643"/>
    </source>
</evidence>
<keyword evidence="6" id="KW-0347">Helicase</keyword>
<evidence type="ECO:0000256" key="1">
    <source>
        <dbReference type="ARBA" id="ARBA00006847"/>
    </source>
</evidence>